<reference evidence="5" key="1">
    <citation type="journal article" date="2019" name="bioRxiv">
        <title>The Genome of the Zebra Mussel, Dreissena polymorpha: A Resource for Invasive Species Research.</title>
        <authorList>
            <person name="McCartney M.A."/>
            <person name="Auch B."/>
            <person name="Kono T."/>
            <person name="Mallez S."/>
            <person name="Zhang Y."/>
            <person name="Obille A."/>
            <person name="Becker A."/>
            <person name="Abrahante J.E."/>
            <person name="Garbe J."/>
            <person name="Badalamenti J.P."/>
            <person name="Herman A."/>
            <person name="Mangelson H."/>
            <person name="Liachko I."/>
            <person name="Sullivan S."/>
            <person name="Sone E.D."/>
            <person name="Koren S."/>
            <person name="Silverstein K.A.T."/>
            <person name="Beckman K.B."/>
            <person name="Gohl D.M."/>
        </authorList>
    </citation>
    <scope>NUCLEOTIDE SEQUENCE</scope>
    <source>
        <strain evidence="5">Duluth1</strain>
        <tissue evidence="5">Whole animal</tissue>
    </source>
</reference>
<organism evidence="5 6">
    <name type="scientific">Dreissena polymorpha</name>
    <name type="common">Zebra mussel</name>
    <name type="synonym">Mytilus polymorpha</name>
    <dbReference type="NCBI Taxonomy" id="45954"/>
    <lineage>
        <taxon>Eukaryota</taxon>
        <taxon>Metazoa</taxon>
        <taxon>Spiralia</taxon>
        <taxon>Lophotrochozoa</taxon>
        <taxon>Mollusca</taxon>
        <taxon>Bivalvia</taxon>
        <taxon>Autobranchia</taxon>
        <taxon>Heteroconchia</taxon>
        <taxon>Euheterodonta</taxon>
        <taxon>Imparidentia</taxon>
        <taxon>Neoheterodontei</taxon>
        <taxon>Myida</taxon>
        <taxon>Dreissenoidea</taxon>
        <taxon>Dreissenidae</taxon>
        <taxon>Dreissena</taxon>
    </lineage>
</organism>
<feature type="transmembrane region" description="Helical" evidence="4">
    <location>
        <begin position="67"/>
        <end position="91"/>
    </location>
</feature>
<keyword evidence="6" id="KW-1185">Reference proteome</keyword>
<feature type="transmembrane region" description="Helical" evidence="4">
    <location>
        <begin position="15"/>
        <end position="39"/>
    </location>
</feature>
<keyword evidence="3 4" id="KW-0472">Membrane</keyword>
<name>A0A9D4HS88_DREPO</name>
<sequence length="268" mass="30315">MLIELWRDESSSPMYAMHMGFGIGALAVPLIVNPFLAVLEYGPVNVSSNDVPLPGGREFIVIKETRVNIAFVTIGLCSATLALPFFLYPLVKSLRRYNDKYSNMDEPEESTVAPVQNGIVKRLLFILNPASYADRNFTFGLTVFVFIIVLYTNIVGGEQLFGKFVRTLSVDELRFARNEASYLDTVYWGSFTIGRLTGSVLAHFISIRKLFLIDLFTNLLAVTFEDIFAARGKQFLWAFTAVVGFFIAPLFRLVSRTLIRIYRLVEWC</sequence>
<feature type="transmembrane region" description="Helical" evidence="4">
    <location>
        <begin position="235"/>
        <end position="254"/>
    </location>
</feature>
<dbReference type="PANTHER" id="PTHR23121">
    <property type="entry name" value="SODIUM-DEPENDENT GLUCOSE TRANSPORTER 1"/>
    <property type="match status" value="1"/>
</dbReference>
<dbReference type="Proteomes" id="UP000828390">
    <property type="component" value="Unassembled WGS sequence"/>
</dbReference>
<dbReference type="InterPro" id="IPR036259">
    <property type="entry name" value="MFS_trans_sf"/>
</dbReference>
<gene>
    <name evidence="5" type="ORF">DPMN_055385</name>
</gene>
<dbReference type="SUPFAM" id="SSF103473">
    <property type="entry name" value="MFS general substrate transporter"/>
    <property type="match status" value="1"/>
</dbReference>
<accession>A0A9D4HS88</accession>
<comment type="caution">
    <text evidence="5">The sequence shown here is derived from an EMBL/GenBank/DDBJ whole genome shotgun (WGS) entry which is preliminary data.</text>
</comment>
<dbReference type="EMBL" id="JAIWYP010000012">
    <property type="protein sequence ID" value="KAH3729414.1"/>
    <property type="molecule type" value="Genomic_DNA"/>
</dbReference>
<proteinExistence type="predicted"/>
<evidence type="ECO:0000256" key="2">
    <source>
        <dbReference type="ARBA" id="ARBA00022989"/>
    </source>
</evidence>
<keyword evidence="1 4" id="KW-0812">Transmembrane</keyword>
<evidence type="ECO:0000256" key="4">
    <source>
        <dbReference type="SAM" id="Phobius"/>
    </source>
</evidence>
<evidence type="ECO:0000313" key="5">
    <source>
        <dbReference type="EMBL" id="KAH3729414.1"/>
    </source>
</evidence>
<protein>
    <submittedName>
        <fullName evidence="5">Uncharacterized protein</fullName>
    </submittedName>
</protein>
<feature type="transmembrane region" description="Helical" evidence="4">
    <location>
        <begin position="137"/>
        <end position="156"/>
    </location>
</feature>
<keyword evidence="2 4" id="KW-1133">Transmembrane helix</keyword>
<evidence type="ECO:0000256" key="1">
    <source>
        <dbReference type="ARBA" id="ARBA00022692"/>
    </source>
</evidence>
<evidence type="ECO:0000256" key="3">
    <source>
        <dbReference type="ARBA" id="ARBA00023136"/>
    </source>
</evidence>
<evidence type="ECO:0000313" key="6">
    <source>
        <dbReference type="Proteomes" id="UP000828390"/>
    </source>
</evidence>
<dbReference type="PANTHER" id="PTHR23121:SF9">
    <property type="entry name" value="SODIUM-DEPENDENT GLUCOSE TRANSPORTER 1"/>
    <property type="match status" value="1"/>
</dbReference>
<reference evidence="5" key="2">
    <citation type="submission" date="2020-11" db="EMBL/GenBank/DDBJ databases">
        <authorList>
            <person name="McCartney M.A."/>
            <person name="Auch B."/>
            <person name="Kono T."/>
            <person name="Mallez S."/>
            <person name="Becker A."/>
            <person name="Gohl D.M."/>
            <person name="Silverstein K.A.T."/>
            <person name="Koren S."/>
            <person name="Bechman K.B."/>
            <person name="Herman A."/>
            <person name="Abrahante J.E."/>
            <person name="Garbe J."/>
        </authorList>
    </citation>
    <scope>NUCLEOTIDE SEQUENCE</scope>
    <source>
        <strain evidence="5">Duluth1</strain>
        <tissue evidence="5">Whole animal</tissue>
    </source>
</reference>
<dbReference type="AlphaFoldDB" id="A0A9D4HS88"/>